<keyword evidence="2" id="KW-0804">Transcription</keyword>
<keyword evidence="5" id="KW-1185">Reference proteome</keyword>
<keyword evidence="1" id="KW-0805">Transcription regulation</keyword>
<dbReference type="OMA" id="IAPWREI"/>
<name>A0A5P1F8Q4_ASPOF</name>
<dbReference type="AlphaFoldDB" id="A0A5P1F8Q4"/>
<dbReference type="Proteomes" id="UP000243459">
    <property type="component" value="Chromosome 4"/>
</dbReference>
<accession>A0A5P1F8Q4</accession>
<evidence type="ECO:0000256" key="3">
    <source>
        <dbReference type="PROSITE-ProRule" id="PRU01191"/>
    </source>
</evidence>
<evidence type="ECO:0000313" key="5">
    <source>
        <dbReference type="Proteomes" id="UP000243459"/>
    </source>
</evidence>
<dbReference type="Pfam" id="PF03514">
    <property type="entry name" value="GRAS"/>
    <property type="match status" value="1"/>
</dbReference>
<organism evidence="4 5">
    <name type="scientific">Asparagus officinalis</name>
    <name type="common">Garden asparagus</name>
    <dbReference type="NCBI Taxonomy" id="4686"/>
    <lineage>
        <taxon>Eukaryota</taxon>
        <taxon>Viridiplantae</taxon>
        <taxon>Streptophyta</taxon>
        <taxon>Embryophyta</taxon>
        <taxon>Tracheophyta</taxon>
        <taxon>Spermatophyta</taxon>
        <taxon>Magnoliopsida</taxon>
        <taxon>Liliopsida</taxon>
        <taxon>Asparagales</taxon>
        <taxon>Asparagaceae</taxon>
        <taxon>Asparagoideae</taxon>
        <taxon>Asparagus</taxon>
    </lineage>
</organism>
<dbReference type="EMBL" id="CM007384">
    <property type="protein sequence ID" value="ONK73777.1"/>
    <property type="molecule type" value="Genomic_DNA"/>
</dbReference>
<dbReference type="PROSITE" id="PS50985">
    <property type="entry name" value="GRAS"/>
    <property type="match status" value="1"/>
</dbReference>
<gene>
    <name evidence="4" type="ORF">A4U43_C04F35260</name>
</gene>
<comment type="similarity">
    <text evidence="3">Belongs to the GRAS family.</text>
</comment>
<protein>
    <submittedName>
        <fullName evidence="4">Uncharacterized protein</fullName>
    </submittedName>
</protein>
<feature type="region of interest" description="SAW" evidence="3">
    <location>
        <begin position="66"/>
        <end position="137"/>
    </location>
</feature>
<evidence type="ECO:0000256" key="1">
    <source>
        <dbReference type="ARBA" id="ARBA00023015"/>
    </source>
</evidence>
<evidence type="ECO:0000313" key="4">
    <source>
        <dbReference type="EMBL" id="ONK73777.1"/>
    </source>
</evidence>
<comment type="caution">
    <text evidence="3">Lacks conserved residue(s) required for the propagation of feature annotation.</text>
</comment>
<reference evidence="5" key="1">
    <citation type="journal article" date="2017" name="Nat. Commun.">
        <title>The asparagus genome sheds light on the origin and evolution of a young Y chromosome.</title>
        <authorList>
            <person name="Harkess A."/>
            <person name="Zhou J."/>
            <person name="Xu C."/>
            <person name="Bowers J.E."/>
            <person name="Van der Hulst R."/>
            <person name="Ayyampalayam S."/>
            <person name="Mercati F."/>
            <person name="Riccardi P."/>
            <person name="McKain M.R."/>
            <person name="Kakrana A."/>
            <person name="Tang H."/>
            <person name="Ray J."/>
            <person name="Groenendijk J."/>
            <person name="Arikit S."/>
            <person name="Mathioni S.M."/>
            <person name="Nakano M."/>
            <person name="Shan H."/>
            <person name="Telgmann-Rauber A."/>
            <person name="Kanno A."/>
            <person name="Yue Z."/>
            <person name="Chen H."/>
            <person name="Li W."/>
            <person name="Chen Y."/>
            <person name="Xu X."/>
            <person name="Zhang Y."/>
            <person name="Luo S."/>
            <person name="Chen H."/>
            <person name="Gao J."/>
            <person name="Mao Z."/>
            <person name="Pires J.C."/>
            <person name="Luo M."/>
            <person name="Kudrna D."/>
            <person name="Wing R.A."/>
            <person name="Meyers B.C."/>
            <person name="Yi K."/>
            <person name="Kong H."/>
            <person name="Lavrijsen P."/>
            <person name="Sunseri F."/>
            <person name="Falavigna A."/>
            <person name="Ye Y."/>
            <person name="Leebens-Mack J.H."/>
            <person name="Chen G."/>
        </authorList>
    </citation>
    <scope>NUCLEOTIDE SEQUENCE [LARGE SCALE GENOMIC DNA]</scope>
    <source>
        <strain evidence="5">cv. DH0086</strain>
    </source>
</reference>
<dbReference type="PANTHER" id="PTHR31636">
    <property type="entry name" value="OSJNBA0084A10.13 PROTEIN-RELATED"/>
    <property type="match status" value="1"/>
</dbReference>
<proteinExistence type="inferred from homology"/>
<dbReference type="InterPro" id="IPR005202">
    <property type="entry name" value="TF_GRAS"/>
</dbReference>
<evidence type="ECO:0000256" key="2">
    <source>
        <dbReference type="ARBA" id="ARBA00023163"/>
    </source>
</evidence>
<dbReference type="Gramene" id="ONK73777">
    <property type="protein sequence ID" value="ONK73777"/>
    <property type="gene ID" value="A4U43_C04F35260"/>
</dbReference>
<sequence>MILRLVKQLNPKVVVSADQGYNQNFIHLFHPLVVLLDSIDASGSGADIVNKIERFLIQPRIENAVLAQYRTAAKIAPWREIFASVGFVQGQFSNFTETQAECLLKRVQVRGFQVEKRQGSMFLYWQRGELGSVSAWKC</sequence>